<evidence type="ECO:0000259" key="3">
    <source>
        <dbReference type="PROSITE" id="PS50020"/>
    </source>
</evidence>
<protein>
    <recommendedName>
        <fullName evidence="3">WW domain-containing protein</fullName>
    </recommendedName>
</protein>
<dbReference type="Pfam" id="PF13812">
    <property type="entry name" value="PPR_3"/>
    <property type="match status" value="1"/>
</dbReference>
<proteinExistence type="predicted"/>
<dbReference type="InterPro" id="IPR002885">
    <property type="entry name" value="PPR_rpt"/>
</dbReference>
<dbReference type="SUPFAM" id="SSF51045">
    <property type="entry name" value="WW domain"/>
    <property type="match status" value="1"/>
</dbReference>
<dbReference type="EMBL" id="HBNR01074447">
    <property type="protein sequence ID" value="CAE4650759.1"/>
    <property type="molecule type" value="Transcribed_RNA"/>
</dbReference>
<dbReference type="PANTHER" id="PTHR47936:SF1">
    <property type="entry name" value="PENTATRICOPEPTIDE REPEAT-CONTAINING PROTEIN GUN1, CHLOROPLASTIC"/>
    <property type="match status" value="1"/>
</dbReference>
<dbReference type="Gene3D" id="2.20.70.10">
    <property type="match status" value="1"/>
</dbReference>
<feature type="compositionally biased region" description="Low complexity" evidence="2">
    <location>
        <begin position="452"/>
        <end position="488"/>
    </location>
</feature>
<dbReference type="InterPro" id="IPR036020">
    <property type="entry name" value="WW_dom_sf"/>
</dbReference>
<dbReference type="PROSITE" id="PS50020">
    <property type="entry name" value="WW_DOMAIN_2"/>
    <property type="match status" value="1"/>
</dbReference>
<keyword evidence="1" id="KW-0677">Repeat</keyword>
<feature type="compositionally biased region" description="Low complexity" evidence="2">
    <location>
        <begin position="421"/>
        <end position="431"/>
    </location>
</feature>
<feature type="domain" description="WW" evidence="3">
    <location>
        <begin position="427"/>
        <end position="463"/>
    </location>
</feature>
<gene>
    <name evidence="4" type="ORF">AMON00008_LOCUS52896</name>
</gene>
<name>A0A7S4W8I3_9DINO</name>
<dbReference type="SMART" id="SM00456">
    <property type="entry name" value="WW"/>
    <property type="match status" value="1"/>
</dbReference>
<feature type="region of interest" description="Disordered" evidence="2">
    <location>
        <begin position="414"/>
        <end position="488"/>
    </location>
</feature>
<organism evidence="4">
    <name type="scientific">Alexandrium monilatum</name>
    <dbReference type="NCBI Taxonomy" id="311494"/>
    <lineage>
        <taxon>Eukaryota</taxon>
        <taxon>Sar</taxon>
        <taxon>Alveolata</taxon>
        <taxon>Dinophyceae</taxon>
        <taxon>Gonyaulacales</taxon>
        <taxon>Pyrocystaceae</taxon>
        <taxon>Alexandrium</taxon>
    </lineage>
</organism>
<evidence type="ECO:0000313" key="4">
    <source>
        <dbReference type="EMBL" id="CAE4650759.1"/>
    </source>
</evidence>
<dbReference type="PANTHER" id="PTHR47936">
    <property type="entry name" value="PPR_LONG DOMAIN-CONTAINING PROTEIN"/>
    <property type="match status" value="1"/>
</dbReference>
<accession>A0A7S4W8I3</accession>
<dbReference type="InterPro" id="IPR011990">
    <property type="entry name" value="TPR-like_helical_dom_sf"/>
</dbReference>
<dbReference type="Pfam" id="PF01535">
    <property type="entry name" value="PPR"/>
    <property type="match status" value="1"/>
</dbReference>
<dbReference type="AlphaFoldDB" id="A0A7S4W8I3"/>
<sequence length="488" mass="53571">MAAGLGRALFGGSPLLRRCAASGGRACASAPAAALAANASAAAGELVISRDDLDHAMKVRLRSSLEDRLHRVRHRTRDDHESLRRSEGFQKVRDARLHQVIPEEQRKILRALRQSTLALDWQGALSVLPSIPESPGPEWVPVYRSILNVCCKALRLDEAKQLFWEKLPQRDVMSYNMMLGLVGRLRLQAEAETLLKQMDADRVDKNGVTYVVTLQMCQEASHWEAAIASLNELKGKPELDASTSWPGAYLATMSACGRSGKKAETRMLFEELRARGEGYVEGYHWNALIVACYSDSVAARRVFDEMRSSGFTPRIADWKALLGTYRDVAEQRRVYAEAVAALPEGTPLDELWAMLLRTAVGAGDAHGARWAMERMRESGVDPASESATPSLRRALSWAEHLLARVWRREAEQRRAARSARRPLPAEAPLPAGWSSAVDPTSGHRYFWRDADPAGTTTWTRPPAPATQRPQVAAVAGASASVPSAAPAA</sequence>
<evidence type="ECO:0000256" key="1">
    <source>
        <dbReference type="ARBA" id="ARBA00022737"/>
    </source>
</evidence>
<dbReference type="Gene3D" id="1.25.40.10">
    <property type="entry name" value="Tetratricopeptide repeat domain"/>
    <property type="match status" value="2"/>
</dbReference>
<reference evidence="4" key="1">
    <citation type="submission" date="2021-01" db="EMBL/GenBank/DDBJ databases">
        <authorList>
            <person name="Corre E."/>
            <person name="Pelletier E."/>
            <person name="Niang G."/>
            <person name="Scheremetjew M."/>
            <person name="Finn R."/>
            <person name="Kale V."/>
            <person name="Holt S."/>
            <person name="Cochrane G."/>
            <person name="Meng A."/>
            <person name="Brown T."/>
            <person name="Cohen L."/>
        </authorList>
    </citation>
    <scope>NUCLEOTIDE SEQUENCE</scope>
    <source>
        <strain evidence="4">CCMP3105</strain>
    </source>
</reference>
<evidence type="ECO:0000256" key="2">
    <source>
        <dbReference type="SAM" id="MobiDB-lite"/>
    </source>
</evidence>
<dbReference type="InterPro" id="IPR001202">
    <property type="entry name" value="WW_dom"/>
</dbReference>